<dbReference type="Proteomes" id="UP000813427">
    <property type="component" value="Unassembled WGS sequence"/>
</dbReference>
<evidence type="ECO:0000313" key="8">
    <source>
        <dbReference type="Proteomes" id="UP000813427"/>
    </source>
</evidence>
<organism evidence="7 8">
    <name type="scientific">Fusarium tricinctum</name>
    <dbReference type="NCBI Taxonomy" id="61284"/>
    <lineage>
        <taxon>Eukaryota</taxon>
        <taxon>Fungi</taxon>
        <taxon>Dikarya</taxon>
        <taxon>Ascomycota</taxon>
        <taxon>Pezizomycotina</taxon>
        <taxon>Sordariomycetes</taxon>
        <taxon>Hypocreomycetidae</taxon>
        <taxon>Hypocreales</taxon>
        <taxon>Nectriaceae</taxon>
        <taxon>Fusarium</taxon>
        <taxon>Fusarium tricinctum species complex</taxon>
    </lineage>
</organism>
<dbReference type="FunFam" id="3.40.50.12780:FF:000014">
    <property type="entry name" value="Nonribosomal peptide synthetase 1"/>
    <property type="match status" value="2"/>
</dbReference>
<gene>
    <name evidence="7" type="ORF">BKA59DRAFT_397427</name>
</gene>
<evidence type="ECO:0000313" key="7">
    <source>
        <dbReference type="EMBL" id="KAH7245532.1"/>
    </source>
</evidence>
<keyword evidence="4" id="KW-0677">Repeat</keyword>
<dbReference type="GO" id="GO:0044550">
    <property type="term" value="P:secondary metabolite biosynthetic process"/>
    <property type="evidence" value="ECO:0007669"/>
    <property type="project" value="TreeGrafter"/>
</dbReference>
<dbReference type="PANTHER" id="PTHR45527:SF16">
    <property type="entry name" value="NONRIBOSOMAL PEPTIDE SYNTHASE ATNA-RELATED"/>
    <property type="match status" value="1"/>
</dbReference>
<keyword evidence="2" id="KW-0597">Phosphoprotein</keyword>
<dbReference type="Pfam" id="PF00668">
    <property type="entry name" value="Condensation"/>
    <property type="match status" value="2"/>
</dbReference>
<name>A0A8K0RTM2_9HYPO</name>
<dbReference type="CDD" id="cd05918">
    <property type="entry name" value="A_NRPS_SidN3_like"/>
    <property type="match status" value="2"/>
</dbReference>
<dbReference type="InterPro" id="IPR020845">
    <property type="entry name" value="AMP-binding_CS"/>
</dbReference>
<dbReference type="Gene3D" id="3.30.559.10">
    <property type="entry name" value="Chloramphenicol acetyltransferase-like domain"/>
    <property type="match status" value="2"/>
</dbReference>
<dbReference type="SUPFAM" id="SSF56801">
    <property type="entry name" value="Acetyl-CoA synthetase-like"/>
    <property type="match status" value="2"/>
</dbReference>
<dbReference type="FunFam" id="3.30.559.30:FF:000003">
    <property type="entry name" value="Nonribosomal peptide synthase SidD"/>
    <property type="match status" value="1"/>
</dbReference>
<dbReference type="PROSITE" id="PS00455">
    <property type="entry name" value="AMP_BINDING"/>
    <property type="match status" value="2"/>
</dbReference>
<evidence type="ECO:0000256" key="4">
    <source>
        <dbReference type="ARBA" id="ARBA00022737"/>
    </source>
</evidence>
<dbReference type="InterPro" id="IPR000873">
    <property type="entry name" value="AMP-dep_synth/lig_dom"/>
</dbReference>
<keyword evidence="8" id="KW-1185">Reference proteome</keyword>
<dbReference type="InterPro" id="IPR006162">
    <property type="entry name" value="Ppantetheine_attach_site"/>
</dbReference>
<dbReference type="Gene3D" id="1.10.1200.10">
    <property type="entry name" value="ACP-like"/>
    <property type="match status" value="2"/>
</dbReference>
<dbReference type="Gene3D" id="3.30.300.30">
    <property type="match status" value="2"/>
</dbReference>
<dbReference type="SUPFAM" id="SSF52777">
    <property type="entry name" value="CoA-dependent acyltransferases"/>
    <property type="match status" value="4"/>
</dbReference>
<feature type="domain" description="Carrier" evidence="6">
    <location>
        <begin position="554"/>
        <end position="630"/>
    </location>
</feature>
<evidence type="ECO:0000256" key="5">
    <source>
        <dbReference type="ARBA" id="ARBA00029454"/>
    </source>
</evidence>
<dbReference type="FunFam" id="3.30.300.30:FF:000015">
    <property type="entry name" value="Nonribosomal peptide synthase SidD"/>
    <property type="match status" value="2"/>
</dbReference>
<evidence type="ECO:0000256" key="3">
    <source>
        <dbReference type="ARBA" id="ARBA00022598"/>
    </source>
</evidence>
<dbReference type="EMBL" id="JAGPXF010000004">
    <property type="protein sequence ID" value="KAH7245532.1"/>
    <property type="molecule type" value="Genomic_DNA"/>
</dbReference>
<evidence type="ECO:0000259" key="6">
    <source>
        <dbReference type="PROSITE" id="PS50075"/>
    </source>
</evidence>
<comment type="similarity">
    <text evidence="5">Belongs to the NRP synthetase family.</text>
</comment>
<comment type="caution">
    <text evidence="7">The sequence shown here is derived from an EMBL/GenBank/DDBJ whole genome shotgun (WGS) entry which is preliminary data.</text>
</comment>
<keyword evidence="1" id="KW-0596">Phosphopantetheine</keyword>
<dbReference type="CDD" id="cd19545">
    <property type="entry name" value="FUM14_C_NRPS-like"/>
    <property type="match status" value="1"/>
</dbReference>
<dbReference type="Gene3D" id="3.40.50.12780">
    <property type="entry name" value="N-terminal domain of ligase-like"/>
    <property type="match status" value="2"/>
</dbReference>
<dbReference type="NCBIfam" id="TIGR01733">
    <property type="entry name" value="AA-adenyl-dom"/>
    <property type="match status" value="2"/>
</dbReference>
<dbReference type="OrthoDB" id="416786at2759"/>
<evidence type="ECO:0000256" key="2">
    <source>
        <dbReference type="ARBA" id="ARBA00022553"/>
    </source>
</evidence>
<sequence length="2221" mass="243596">METLLQWNADIPISVDKTVHELIKARTVLQPDAPAICSWDDNLTYGQLDTLSTSLAHHLSGLHVGPHDFVALCFDKSVWPSISMLAILKAGGAFVPVDSKHPVNRKKRILEDAGASIVLTDPRYAHHFGDMNITVVPIDKDHLQALESGEYTTSLPSVNSVDPMVIVNTSGSTGYPKSIVIQHGGVASSIPGLAEQASLTSESRILQFSAYSFDGYIHETFTTLACGGCICVPSEDERVNDLAGAIVRMNVNTLSLTPSVTRLLSPRDVPCVRVLSVGGEPMPRDVVESWANHVVFTNIYGPAECIVMSSCKKPLRLHDDLNNIGRPLSSVFWVVDPQDHDILCPIGCEGELLIGGPGIAKGYTDPDLTKTSFIDSPLWAADFRERGQYTRFYKTGDLVKYNSDGDLVYVGRKDSQVKVHGQRLELGEVEHHLTASDAVHNAVVQFPSEGVYKKQLVAVITLEGVGKGTGGNGSLDLITGPTKETATTRIQKIRDTLSKTLASYMVPQTWLAVNSIPLTANGKLDRLRVKQFLIEQDVFVNYNVSQDKPGNSPTTLTETEKSLQSLWSDVLDLPKDSIAADSNFLELGGNSLKAMRLVALARRKKMRITLARIFQGPLLATMASHVDSVKTHAKNKRAVGHVEEDSEQTTQPYELVGGEVTARDMFTTESHLLQHDLSWADVHDMYPCTPLQAGLIALSAKYPGSYTLQNVWELSQDIDVSRFKAAWKACCRDIAILRTIIIPSAEFGPCQVILKPDSSRRSNLWQRKGRGHSLNSYLQHDLGDAISYGSLLNRFSFIQDDRYFVWTCHHSAYDAVSMVLILQAVEKRYHEGSSRASRTQEADPSMANLVRHIYSTDPQASQAWWQSYLQGATPAKFPQILAAHEPRADARIRTRAPLLKPSANDNKSGIVSATIIRAAWALVLGRYSDTLDIVFGVTLGGRTADVADIDRIVGPTATTLPVRVQIDPHESVRAYLERVQAESTAMIAFEHVGIPKVAAMGPEYRAVCDFNSLLVIQAPGTNAVVELLGMPRLDVSDEAATETSRSDVPSYALSVDAELGDSSINIKVTYDSQLIPGPQISRMADQLVHAIEQLAAGAAGSTGEHRVGDIDLVTEQDVSQLAIWNKTMPPACDTTVTAEMARWVAHDATAPAVCAWDAELNYGELDKAADRMARVLTDKGIGSNDIVPICFDKSAWVVVAVIGILRVGGAYVALDPSHPQNRLEGIIADVEASVIVAAPQHAARFSTLPNIRVVAYTEAFIASLIDVDTDIDTKLAHLTLSPPSPASPAFILFSSGTTGRPKGIVVEHNGVCTSTNAFGSAWGVGPGTRVFQFAALIFDVSVSDMLMSLTRGACVCIPSEHERLNDMAGAIRRLRANYVSLTPSVASLLRPADVPELKTLVLGGEAPTRENVRTWAPCLNLIICYGPAECSITCSGTEPATVSSDPPNVGHALGCRMWIVDPTDHNRLAPVGCVGEILVEGPILARGYLKDAEKTTAAFIEHPAFIKRFSGDSQPHRFYKTGDLGYYRPEFDGSIGFAGRKDTQVKVRGQRVELGEIEHHIYARPEVQHVVATVPSAGPLKSRLVSLLVMADNVIPQSDVNDSGSIVVQSGLSNQETVSFASNISDYLADRLPRYMIPAVFIFVIGIPFNTSGKLDRKQVQAWVNNMNDATYQLITKATEVESPDSPLQPTEELLLQICSNVLKVDPANIRLSQSFLSLGGDSITAMLVVSRCRSEGMVVSVKDILRSKTLHNLASLLTPADVPVVAPDLQQEKLDHDRTLNVVASRDNHDAMLWRSAQEYLGHVDLSEIEAVYPCTPVQTGMLMAHARNPRYYEVKNVFEVKSTISSAPVDVDLLEQAWRDLADRQPALRTVFFEIASNNIFHQVVIKGRNNTRVQRVDLDENGDEDSLIQGFFSRQTIDYQAHAPANQFTIGVTPSGRVLIKVDILHALSDGTTWNLIFQELSQAYGNKRFLEQSPAPLYSEYVSYLASQPIQIALEYWQRYLAGVRPCMFPTIQEVDNRISDVNGSSMPTTQIAFVDFHRGTELQSLCAEHGITVSNIIQTVWSIVLRSFVGCDEVCFGYVVSGRDVPLPNVEQAIGTYIGQLPCRIYIQDKDSVLEVAQKLQDDFFNGLSHQHMSMVDLYHSLPGISGQLFNTNVHYMRTSNQETHDPPMIQFEYKHSIDPSEASISSVFFYVFVFSLHTRKSNMPIVRYHCARHGL</sequence>
<accession>A0A8K0RTM2</accession>
<evidence type="ECO:0000256" key="1">
    <source>
        <dbReference type="ARBA" id="ARBA00022450"/>
    </source>
</evidence>
<dbReference type="SUPFAM" id="SSF47336">
    <property type="entry name" value="ACP-like"/>
    <property type="match status" value="2"/>
</dbReference>
<dbReference type="GO" id="GO:0043041">
    <property type="term" value="P:amino acid activation for nonribosomal peptide biosynthetic process"/>
    <property type="evidence" value="ECO:0007669"/>
    <property type="project" value="TreeGrafter"/>
</dbReference>
<dbReference type="GO" id="GO:0016874">
    <property type="term" value="F:ligase activity"/>
    <property type="evidence" value="ECO:0007669"/>
    <property type="project" value="UniProtKB-KW"/>
</dbReference>
<dbReference type="Gene3D" id="3.30.559.30">
    <property type="entry name" value="Nonribosomal peptide synthetase, condensation domain"/>
    <property type="match status" value="2"/>
</dbReference>
<dbReference type="InterPro" id="IPR010071">
    <property type="entry name" value="AA_adenyl_dom"/>
</dbReference>
<dbReference type="Pfam" id="PF00501">
    <property type="entry name" value="AMP-binding"/>
    <property type="match status" value="2"/>
</dbReference>
<dbReference type="InterPro" id="IPR009081">
    <property type="entry name" value="PP-bd_ACP"/>
</dbReference>
<dbReference type="InterPro" id="IPR042099">
    <property type="entry name" value="ANL_N_sf"/>
</dbReference>
<dbReference type="GO" id="GO:0005737">
    <property type="term" value="C:cytoplasm"/>
    <property type="evidence" value="ECO:0007669"/>
    <property type="project" value="TreeGrafter"/>
</dbReference>
<dbReference type="PROSITE" id="PS50075">
    <property type="entry name" value="CARRIER"/>
    <property type="match status" value="2"/>
</dbReference>
<protein>
    <recommendedName>
        <fullName evidence="6">Carrier domain-containing protein</fullName>
    </recommendedName>
</protein>
<dbReference type="GO" id="GO:0031177">
    <property type="term" value="F:phosphopantetheine binding"/>
    <property type="evidence" value="ECO:0007669"/>
    <property type="project" value="TreeGrafter"/>
</dbReference>
<dbReference type="InterPro" id="IPR045851">
    <property type="entry name" value="AMP-bd_C_sf"/>
</dbReference>
<dbReference type="InterPro" id="IPR023213">
    <property type="entry name" value="CAT-like_dom_sf"/>
</dbReference>
<dbReference type="PANTHER" id="PTHR45527">
    <property type="entry name" value="NONRIBOSOMAL PEPTIDE SYNTHETASE"/>
    <property type="match status" value="1"/>
</dbReference>
<dbReference type="PROSITE" id="PS00012">
    <property type="entry name" value="PHOSPHOPANTETHEINE"/>
    <property type="match status" value="1"/>
</dbReference>
<feature type="domain" description="Carrier" evidence="6">
    <location>
        <begin position="1689"/>
        <end position="1762"/>
    </location>
</feature>
<dbReference type="InterPro" id="IPR001242">
    <property type="entry name" value="Condensation_dom"/>
</dbReference>
<proteinExistence type="inferred from homology"/>
<dbReference type="InterPro" id="IPR036736">
    <property type="entry name" value="ACP-like_sf"/>
</dbReference>
<dbReference type="CDD" id="cd19542">
    <property type="entry name" value="CT_NRPS-like"/>
    <property type="match status" value="1"/>
</dbReference>
<dbReference type="Pfam" id="PF00550">
    <property type="entry name" value="PP-binding"/>
    <property type="match status" value="2"/>
</dbReference>
<keyword evidence="3" id="KW-0436">Ligase</keyword>
<reference evidence="7" key="1">
    <citation type="journal article" date="2021" name="Nat. Commun.">
        <title>Genetic determinants of endophytism in the Arabidopsis root mycobiome.</title>
        <authorList>
            <person name="Mesny F."/>
            <person name="Miyauchi S."/>
            <person name="Thiergart T."/>
            <person name="Pickel B."/>
            <person name="Atanasova L."/>
            <person name="Karlsson M."/>
            <person name="Huettel B."/>
            <person name="Barry K.W."/>
            <person name="Haridas S."/>
            <person name="Chen C."/>
            <person name="Bauer D."/>
            <person name="Andreopoulos W."/>
            <person name="Pangilinan J."/>
            <person name="LaButti K."/>
            <person name="Riley R."/>
            <person name="Lipzen A."/>
            <person name="Clum A."/>
            <person name="Drula E."/>
            <person name="Henrissat B."/>
            <person name="Kohler A."/>
            <person name="Grigoriev I.V."/>
            <person name="Martin F.M."/>
            <person name="Hacquard S."/>
        </authorList>
    </citation>
    <scope>NUCLEOTIDE SEQUENCE</scope>
    <source>
        <strain evidence="7">MPI-SDFR-AT-0068</strain>
    </source>
</reference>